<keyword evidence="3" id="KW-1185">Reference proteome</keyword>
<evidence type="ECO:0000256" key="1">
    <source>
        <dbReference type="SAM" id="MobiDB-lite"/>
    </source>
</evidence>
<name>A0A251XHS7_CLAMM</name>
<evidence type="ECO:0000313" key="2">
    <source>
        <dbReference type="EMBL" id="OUE02356.1"/>
    </source>
</evidence>
<dbReference type="EMBL" id="MDHH01000002">
    <property type="protein sequence ID" value="OUE02356.1"/>
    <property type="molecule type" value="Genomic_DNA"/>
</dbReference>
<comment type="caution">
    <text evidence="2">The sequence shown here is derived from an EMBL/GenBank/DDBJ whole genome shotgun (WGS) entry which is preliminary data.</text>
</comment>
<protein>
    <submittedName>
        <fullName evidence="2">Uncharacterized protein</fullName>
    </submittedName>
</protein>
<gene>
    <name evidence="2" type="ORF">CMMCAS07_10090</name>
</gene>
<reference evidence="2 3" key="1">
    <citation type="submission" date="2016-08" db="EMBL/GenBank/DDBJ databases">
        <title>Genome sequence of Clavibacter michiganensis subsp. michiganensis strain CASJ007.</title>
        <authorList>
            <person name="Thapa S.P."/>
            <person name="Coaker G."/>
        </authorList>
    </citation>
    <scope>NUCLEOTIDE SEQUENCE [LARGE SCALE GENOMIC DNA]</scope>
    <source>
        <strain evidence="2">CASJ007</strain>
    </source>
</reference>
<proteinExistence type="predicted"/>
<dbReference type="AlphaFoldDB" id="A0A251XHS7"/>
<sequence>MTRNPSAMKNDATMSQMVGFAKPTSASPSVVMVPASIATARPVSATGAVGSGWRMSARTVPTKMPAMCMPRGSTPAGGGRARCRPPPRR</sequence>
<dbReference type="Proteomes" id="UP000195062">
    <property type="component" value="Unassembled WGS sequence"/>
</dbReference>
<evidence type="ECO:0000313" key="3">
    <source>
        <dbReference type="Proteomes" id="UP000195062"/>
    </source>
</evidence>
<feature type="region of interest" description="Disordered" evidence="1">
    <location>
        <begin position="64"/>
        <end position="89"/>
    </location>
</feature>
<organism evidence="2 3">
    <name type="scientific">Clavibacter michiganensis subsp. michiganensis</name>
    <dbReference type="NCBI Taxonomy" id="33013"/>
    <lineage>
        <taxon>Bacteria</taxon>
        <taxon>Bacillati</taxon>
        <taxon>Actinomycetota</taxon>
        <taxon>Actinomycetes</taxon>
        <taxon>Micrococcales</taxon>
        <taxon>Microbacteriaceae</taxon>
        <taxon>Clavibacter</taxon>
    </lineage>
</organism>
<accession>A0A251XHS7</accession>